<dbReference type="EMBL" id="JAVDWE010000003">
    <property type="protein sequence ID" value="MDR7093831.1"/>
    <property type="molecule type" value="Genomic_DNA"/>
</dbReference>
<name>A0ABU1V8N5_9BURK</name>
<reference evidence="1 2" key="1">
    <citation type="submission" date="2023-07" db="EMBL/GenBank/DDBJ databases">
        <title>Sorghum-associated microbial communities from plants grown in Nebraska, USA.</title>
        <authorList>
            <person name="Schachtman D."/>
        </authorList>
    </citation>
    <scope>NUCLEOTIDE SEQUENCE [LARGE SCALE GENOMIC DNA]</scope>
    <source>
        <strain evidence="1 2">BE240</strain>
    </source>
</reference>
<evidence type="ECO:0000313" key="1">
    <source>
        <dbReference type="EMBL" id="MDR7093831.1"/>
    </source>
</evidence>
<protein>
    <submittedName>
        <fullName evidence="1">Uncharacterized protein</fullName>
    </submittedName>
</protein>
<dbReference type="RefSeq" id="WP_204732304.1">
    <property type="nucleotide sequence ID" value="NZ_JAVDWE010000003.1"/>
</dbReference>
<organism evidence="1 2">
    <name type="scientific">Hydrogenophaga laconesensis</name>
    <dbReference type="NCBI Taxonomy" id="1805971"/>
    <lineage>
        <taxon>Bacteria</taxon>
        <taxon>Pseudomonadati</taxon>
        <taxon>Pseudomonadota</taxon>
        <taxon>Betaproteobacteria</taxon>
        <taxon>Burkholderiales</taxon>
        <taxon>Comamonadaceae</taxon>
        <taxon>Hydrogenophaga</taxon>
    </lineage>
</organism>
<sequence length="104" mass="11497">MAQSKTRGAPTGAAAPSRSPQLLTLACQASDEVRQLCNALDAHLALDNFLVPEDEADRLEFFTRLAGFATLKRALNDELWRLMDALFRTTTRLYACAAEEAREP</sequence>
<comment type="caution">
    <text evidence="1">The sequence shown here is derived from an EMBL/GenBank/DDBJ whole genome shotgun (WGS) entry which is preliminary data.</text>
</comment>
<keyword evidence="2" id="KW-1185">Reference proteome</keyword>
<accession>A0ABU1V8N5</accession>
<evidence type="ECO:0000313" key="2">
    <source>
        <dbReference type="Proteomes" id="UP001265550"/>
    </source>
</evidence>
<dbReference type="Proteomes" id="UP001265550">
    <property type="component" value="Unassembled WGS sequence"/>
</dbReference>
<gene>
    <name evidence="1" type="ORF">J2X09_001563</name>
</gene>
<proteinExistence type="predicted"/>